<dbReference type="AlphaFoldDB" id="A0A098QUB1"/>
<keyword evidence="2" id="KW-1133">Transmembrane helix</keyword>
<dbReference type="EMBL" id="JNUP01000066">
    <property type="protein sequence ID" value="KGE71425.1"/>
    <property type="molecule type" value="Genomic_DNA"/>
</dbReference>
<evidence type="ECO:0000256" key="2">
    <source>
        <dbReference type="SAM" id="Phobius"/>
    </source>
</evidence>
<feature type="transmembrane region" description="Helical" evidence="2">
    <location>
        <begin position="396"/>
        <end position="416"/>
    </location>
</feature>
<dbReference type="PANTHER" id="PTHR32309">
    <property type="entry name" value="TYROSINE-PROTEIN KINASE"/>
    <property type="match status" value="1"/>
</dbReference>
<dbReference type="InterPro" id="IPR032807">
    <property type="entry name" value="GNVR"/>
</dbReference>
<accession>A0A098QUB1</accession>
<protein>
    <recommendedName>
        <fullName evidence="3">Tyrosine-protein kinase G-rich domain-containing protein</fullName>
    </recommendedName>
</protein>
<feature type="domain" description="Tyrosine-protein kinase G-rich" evidence="3">
    <location>
        <begin position="345"/>
        <end position="418"/>
    </location>
</feature>
<keyword evidence="2" id="KW-0472">Membrane</keyword>
<organism evidence="4 5">
    <name type="scientific">Spirochaeta lutea</name>
    <dbReference type="NCBI Taxonomy" id="1480694"/>
    <lineage>
        <taxon>Bacteria</taxon>
        <taxon>Pseudomonadati</taxon>
        <taxon>Spirochaetota</taxon>
        <taxon>Spirochaetia</taxon>
        <taxon>Spirochaetales</taxon>
        <taxon>Spirochaetaceae</taxon>
        <taxon>Spirochaeta</taxon>
    </lineage>
</organism>
<evidence type="ECO:0000313" key="4">
    <source>
        <dbReference type="EMBL" id="KGE71425.1"/>
    </source>
</evidence>
<feature type="coiled-coil region" evidence="1">
    <location>
        <begin position="220"/>
        <end position="247"/>
    </location>
</feature>
<dbReference type="GO" id="GO:0004713">
    <property type="term" value="F:protein tyrosine kinase activity"/>
    <property type="evidence" value="ECO:0007669"/>
    <property type="project" value="TreeGrafter"/>
</dbReference>
<evidence type="ECO:0000259" key="3">
    <source>
        <dbReference type="Pfam" id="PF13807"/>
    </source>
</evidence>
<comment type="caution">
    <text evidence="4">The sequence shown here is derived from an EMBL/GenBank/DDBJ whole genome shotgun (WGS) entry which is preliminary data.</text>
</comment>
<sequence length="450" mass="50044">MDQDHSTHIQDNQLPVSGDQLYQPVRSTISLLDLVAVLMKQKLLIAGVTLGAIILLLAINLLAKFLPAENPLNLVPDTFTSEVQIYLTAKNSSGSLSNLLSSSSDSGLAGIASLAGLTGGGVSPEAALAQELLKSRPLLDSVAEDLDLYERLNLDENPKTAAREFLSDNMTVEYKSDSGIFSITFEDTDREFTKEIIDTVVVHLERFYRSINQERNNQNLAFVEERVEEFARNKDLARQRLKTFQEKNQLFVPLGTAASAAGAAQSFQAPQLIAEYTAMIVTKQLEIQGLLEYLSEDAAQVRRLRNEITLLQNAIRELRYGDSENLPIDTIPESQINQVLLEYQDLARELQLQESLYSQFLLQAESIRIQNADKTSTFQVIGPAEVPEKKSAPSRAMIMVVGTAGAFFLAVFLAFFREYLQRVKQDPEEGKKLQAIKESARLFPKKGAQE</sequence>
<evidence type="ECO:0000313" key="5">
    <source>
        <dbReference type="Proteomes" id="UP000029692"/>
    </source>
</evidence>
<reference evidence="4 5" key="1">
    <citation type="submission" date="2014-05" db="EMBL/GenBank/DDBJ databases">
        <title>De novo Genome Sequence of Spirocheata sp.</title>
        <authorList>
            <person name="Shivani Y."/>
            <person name="Subhash Y."/>
            <person name="Tushar L."/>
            <person name="Sasikala C."/>
            <person name="Ramana C.V."/>
        </authorList>
    </citation>
    <scope>NUCLEOTIDE SEQUENCE [LARGE SCALE GENOMIC DNA]</scope>
    <source>
        <strain evidence="4 5">JC230</strain>
    </source>
</reference>
<dbReference type="InterPro" id="IPR050445">
    <property type="entry name" value="Bact_polysacc_biosynth/exp"/>
</dbReference>
<dbReference type="OrthoDB" id="360372at2"/>
<proteinExistence type="predicted"/>
<keyword evidence="1" id="KW-0175">Coiled coil</keyword>
<dbReference type="RefSeq" id="WP_037548650.1">
    <property type="nucleotide sequence ID" value="NZ_JNUP01000066.1"/>
</dbReference>
<dbReference type="Proteomes" id="UP000029692">
    <property type="component" value="Unassembled WGS sequence"/>
</dbReference>
<gene>
    <name evidence="4" type="ORF">DC28_11575</name>
</gene>
<keyword evidence="5" id="KW-1185">Reference proteome</keyword>
<dbReference type="Pfam" id="PF13807">
    <property type="entry name" value="GNVR"/>
    <property type="match status" value="1"/>
</dbReference>
<keyword evidence="2" id="KW-0812">Transmembrane</keyword>
<dbReference type="eggNOG" id="COG3206">
    <property type="taxonomic scope" value="Bacteria"/>
</dbReference>
<feature type="transmembrane region" description="Helical" evidence="2">
    <location>
        <begin position="43"/>
        <end position="63"/>
    </location>
</feature>
<dbReference type="PANTHER" id="PTHR32309:SF13">
    <property type="entry name" value="FERRIC ENTEROBACTIN TRANSPORT PROTEIN FEPE"/>
    <property type="match status" value="1"/>
</dbReference>
<dbReference type="STRING" id="1480694.DC28_11575"/>
<name>A0A098QUB1_9SPIO</name>
<dbReference type="GO" id="GO:0005886">
    <property type="term" value="C:plasma membrane"/>
    <property type="evidence" value="ECO:0007669"/>
    <property type="project" value="TreeGrafter"/>
</dbReference>
<evidence type="ECO:0000256" key="1">
    <source>
        <dbReference type="SAM" id="Coils"/>
    </source>
</evidence>